<sequence length="88" mass="10430">MGMIKRGVIDKWENYVVRWHSFQQNNPLLQSPNYLYDRISSLEKRKQIFTLSCGEFQMIKKLALVTLTGFMEKYCSILKSECNIKNSF</sequence>
<dbReference type="Proteomes" id="UP000015102">
    <property type="component" value="Unassembled WGS sequence"/>
</dbReference>
<accession>T1GIR5</accession>
<dbReference type="EMBL" id="CAQQ02164059">
    <property type="status" value="NOT_ANNOTATED_CDS"/>
    <property type="molecule type" value="Genomic_DNA"/>
</dbReference>
<dbReference type="EnsemblMetazoa" id="MESCA003350-RA">
    <property type="protein sequence ID" value="MESCA003350-PA"/>
    <property type="gene ID" value="MESCA003350"/>
</dbReference>
<dbReference type="STRING" id="36166.T1GIR5"/>
<reference evidence="1" key="2">
    <citation type="submission" date="2015-06" db="UniProtKB">
        <authorList>
            <consortium name="EnsemblMetazoa"/>
        </authorList>
    </citation>
    <scope>IDENTIFICATION</scope>
</reference>
<reference evidence="2" key="1">
    <citation type="submission" date="2013-02" db="EMBL/GenBank/DDBJ databases">
        <authorList>
            <person name="Hughes D."/>
        </authorList>
    </citation>
    <scope>NUCLEOTIDE SEQUENCE</scope>
    <source>
        <strain>Durham</strain>
        <strain evidence="2">NC isolate 2 -- Noor lab</strain>
    </source>
</reference>
<name>T1GIR5_MEGSC</name>
<dbReference type="EMBL" id="CAQQ02164056">
    <property type="status" value="NOT_ANNOTATED_CDS"/>
    <property type="molecule type" value="Genomic_DNA"/>
</dbReference>
<protein>
    <submittedName>
        <fullName evidence="1">Uncharacterized protein</fullName>
    </submittedName>
</protein>
<dbReference type="AlphaFoldDB" id="T1GIR5"/>
<keyword evidence="2" id="KW-1185">Reference proteome</keyword>
<organism evidence="1 2">
    <name type="scientific">Megaselia scalaris</name>
    <name type="common">Humpbacked fly</name>
    <name type="synonym">Phora scalaris</name>
    <dbReference type="NCBI Taxonomy" id="36166"/>
    <lineage>
        <taxon>Eukaryota</taxon>
        <taxon>Metazoa</taxon>
        <taxon>Ecdysozoa</taxon>
        <taxon>Arthropoda</taxon>
        <taxon>Hexapoda</taxon>
        <taxon>Insecta</taxon>
        <taxon>Pterygota</taxon>
        <taxon>Neoptera</taxon>
        <taxon>Endopterygota</taxon>
        <taxon>Diptera</taxon>
        <taxon>Brachycera</taxon>
        <taxon>Muscomorpha</taxon>
        <taxon>Platypezoidea</taxon>
        <taxon>Phoridae</taxon>
        <taxon>Megaseliini</taxon>
        <taxon>Megaselia</taxon>
    </lineage>
</organism>
<dbReference type="HOGENOM" id="CLU_2471642_0_0_1"/>
<evidence type="ECO:0000313" key="2">
    <source>
        <dbReference type="Proteomes" id="UP000015102"/>
    </source>
</evidence>
<dbReference type="EMBL" id="CAQQ02164058">
    <property type="status" value="NOT_ANNOTATED_CDS"/>
    <property type="molecule type" value="Genomic_DNA"/>
</dbReference>
<evidence type="ECO:0000313" key="1">
    <source>
        <dbReference type="EnsemblMetazoa" id="MESCA003350-PA"/>
    </source>
</evidence>
<dbReference type="EMBL" id="CAQQ02164057">
    <property type="status" value="NOT_ANNOTATED_CDS"/>
    <property type="molecule type" value="Genomic_DNA"/>
</dbReference>
<proteinExistence type="predicted"/>